<dbReference type="PANTHER" id="PTHR23501:SF102">
    <property type="entry name" value="DRUG TRANSPORTER, PUTATIVE (AFU_ORTHOLOGUE AFUA_3G08530)-RELATED"/>
    <property type="match status" value="1"/>
</dbReference>
<evidence type="ECO:0000313" key="9">
    <source>
        <dbReference type="Proteomes" id="UP001215151"/>
    </source>
</evidence>
<feature type="transmembrane region" description="Helical" evidence="6">
    <location>
        <begin position="62"/>
        <end position="79"/>
    </location>
</feature>
<comment type="caution">
    <text evidence="8">The sequence shown here is derived from an EMBL/GenBank/DDBJ whole genome shotgun (WGS) entry which is preliminary data.</text>
</comment>
<feature type="transmembrane region" description="Helical" evidence="6">
    <location>
        <begin position="249"/>
        <end position="270"/>
    </location>
</feature>
<dbReference type="PANTHER" id="PTHR23501">
    <property type="entry name" value="MAJOR FACILITATOR SUPERFAMILY"/>
    <property type="match status" value="1"/>
</dbReference>
<proteinExistence type="predicted"/>
<accession>A0AAD7XD55</accession>
<feature type="region of interest" description="Disordered" evidence="5">
    <location>
        <begin position="554"/>
        <end position="583"/>
    </location>
</feature>
<evidence type="ECO:0000313" key="8">
    <source>
        <dbReference type="EMBL" id="KAJ8481506.1"/>
    </source>
</evidence>
<feature type="transmembrane region" description="Helical" evidence="6">
    <location>
        <begin position="161"/>
        <end position="181"/>
    </location>
</feature>
<feature type="transmembrane region" description="Helical" evidence="6">
    <location>
        <begin position="513"/>
        <end position="540"/>
    </location>
</feature>
<feature type="transmembrane region" description="Helical" evidence="6">
    <location>
        <begin position="218"/>
        <end position="237"/>
    </location>
</feature>
<name>A0AAD7XD55_9APHY</name>
<dbReference type="InterPro" id="IPR020846">
    <property type="entry name" value="MFS_dom"/>
</dbReference>
<feature type="transmembrane region" description="Helical" evidence="6">
    <location>
        <begin position="388"/>
        <end position="404"/>
    </location>
</feature>
<dbReference type="Pfam" id="PF07690">
    <property type="entry name" value="MFS_1"/>
    <property type="match status" value="1"/>
</dbReference>
<dbReference type="Proteomes" id="UP001215151">
    <property type="component" value="Unassembled WGS sequence"/>
</dbReference>
<dbReference type="PROSITE" id="PS50850">
    <property type="entry name" value="MFS"/>
    <property type="match status" value="1"/>
</dbReference>
<keyword evidence="4 6" id="KW-0472">Membrane</keyword>
<feature type="transmembrane region" description="Helical" evidence="6">
    <location>
        <begin position="324"/>
        <end position="344"/>
    </location>
</feature>
<protein>
    <recommendedName>
        <fullName evidence="7">Major facilitator superfamily (MFS) profile domain-containing protein</fullName>
    </recommendedName>
</protein>
<evidence type="ECO:0000259" key="7">
    <source>
        <dbReference type="PROSITE" id="PS50850"/>
    </source>
</evidence>
<keyword evidence="3 6" id="KW-1133">Transmembrane helix</keyword>
<gene>
    <name evidence="8" type="ORF">ONZ51_g5951</name>
</gene>
<evidence type="ECO:0000256" key="4">
    <source>
        <dbReference type="ARBA" id="ARBA00023136"/>
    </source>
</evidence>
<feature type="transmembrane region" description="Helical" evidence="6">
    <location>
        <begin position="131"/>
        <end position="149"/>
    </location>
</feature>
<dbReference type="AlphaFoldDB" id="A0AAD7XD55"/>
<feature type="transmembrane region" description="Helical" evidence="6">
    <location>
        <begin position="101"/>
        <end position="119"/>
    </location>
</feature>
<comment type="subcellular location">
    <subcellularLocation>
        <location evidence="1">Membrane</location>
        <topology evidence="1">Multi-pass membrane protein</topology>
    </subcellularLocation>
</comment>
<evidence type="ECO:0000256" key="6">
    <source>
        <dbReference type="SAM" id="Phobius"/>
    </source>
</evidence>
<feature type="transmembrane region" description="Helical" evidence="6">
    <location>
        <begin position="356"/>
        <end position="376"/>
    </location>
</feature>
<feature type="domain" description="Major facilitator superfamily (MFS) profile" evidence="7">
    <location>
        <begin position="66"/>
        <end position="544"/>
    </location>
</feature>
<dbReference type="Gene3D" id="1.20.1250.20">
    <property type="entry name" value="MFS general substrate transporter like domains"/>
    <property type="match status" value="2"/>
</dbReference>
<feature type="transmembrane region" description="Helical" evidence="6">
    <location>
        <begin position="282"/>
        <end position="303"/>
    </location>
</feature>
<feature type="transmembrane region" description="Helical" evidence="6">
    <location>
        <begin position="193"/>
        <end position="212"/>
    </location>
</feature>
<evidence type="ECO:0000256" key="5">
    <source>
        <dbReference type="SAM" id="MobiDB-lite"/>
    </source>
</evidence>
<evidence type="ECO:0000256" key="3">
    <source>
        <dbReference type="ARBA" id="ARBA00022989"/>
    </source>
</evidence>
<evidence type="ECO:0000256" key="1">
    <source>
        <dbReference type="ARBA" id="ARBA00004141"/>
    </source>
</evidence>
<dbReference type="InterPro" id="IPR036259">
    <property type="entry name" value="MFS_trans_sf"/>
</dbReference>
<reference evidence="8" key="1">
    <citation type="submission" date="2022-11" db="EMBL/GenBank/DDBJ databases">
        <title>Genome Sequence of Cubamyces cubensis.</title>
        <authorList>
            <person name="Buettner E."/>
        </authorList>
    </citation>
    <scope>NUCLEOTIDE SEQUENCE</scope>
    <source>
        <strain evidence="8">MPL-01</strain>
    </source>
</reference>
<sequence length="583" mass="62670">MSNWSAKDSRTYHTLLLRLSPAASAPLSPLFTVKPHRDPPVDTFRVPYSINMAETRLGKGHVFWLSFLAVIISNFLRAFDDPAVFTAVPKMTNVLSGGEDFVWVGSAYGLASAAIMPFCGRLSDVFGRRPIMLISVTIFFIGSALAGSAKTMNWLIAARTVQGVGGGGITNLGSIILADLVPLTERGTYQGMLILVWAFAGAIGPAIVRGGLMLFDLNLPLSGIAFVLVAVFLRVRTPEGSMREKLRRVDWLGNFIIIAGTTLALLALTWGGIRFPWGSAHVLAPLVLGGVLILTFFVYEYYVPIEPTTPLDILKNWTALSGNIATFIHGIVTATTMFYLPVYFQGCIGDTPIQTSAKVLATVLVCAPVSFVCGIAVQKMQRYRPANYVGWILMLIGLGLFSLLKADSPTAMWAGFQVVTAAGIGIIWSATVFPILAAIPVNRFAAALAFYAFLRQFAQTWGLTISATILQNELKKNLPAAFVTQFPEGVEIAYASIPLIPSLAEPLRTEVRVAFAASLSVVWKAMAGFAGGGFLTLLLLKEIPMHTETDARYGLEENMPTSSPLADDGESGVKIAAGSSKSC</sequence>
<dbReference type="InterPro" id="IPR011701">
    <property type="entry name" value="MFS"/>
</dbReference>
<organism evidence="8 9">
    <name type="scientific">Trametes cubensis</name>
    <dbReference type="NCBI Taxonomy" id="1111947"/>
    <lineage>
        <taxon>Eukaryota</taxon>
        <taxon>Fungi</taxon>
        <taxon>Dikarya</taxon>
        <taxon>Basidiomycota</taxon>
        <taxon>Agaricomycotina</taxon>
        <taxon>Agaricomycetes</taxon>
        <taxon>Polyporales</taxon>
        <taxon>Polyporaceae</taxon>
        <taxon>Trametes</taxon>
    </lineage>
</organism>
<dbReference type="EMBL" id="JAPEVG010000135">
    <property type="protein sequence ID" value="KAJ8481506.1"/>
    <property type="molecule type" value="Genomic_DNA"/>
</dbReference>
<dbReference type="SUPFAM" id="SSF103473">
    <property type="entry name" value="MFS general substrate transporter"/>
    <property type="match status" value="1"/>
</dbReference>
<evidence type="ECO:0000256" key="2">
    <source>
        <dbReference type="ARBA" id="ARBA00022692"/>
    </source>
</evidence>
<dbReference type="GO" id="GO:0005886">
    <property type="term" value="C:plasma membrane"/>
    <property type="evidence" value="ECO:0007669"/>
    <property type="project" value="TreeGrafter"/>
</dbReference>
<keyword evidence="9" id="KW-1185">Reference proteome</keyword>
<keyword evidence="2 6" id="KW-0812">Transmembrane</keyword>
<dbReference type="GO" id="GO:0022857">
    <property type="term" value="F:transmembrane transporter activity"/>
    <property type="evidence" value="ECO:0007669"/>
    <property type="project" value="InterPro"/>
</dbReference>